<keyword evidence="8" id="KW-0732">Signal</keyword>
<feature type="binding site" description="in inhibited form" evidence="6">
    <location>
        <position position="133"/>
    </location>
    <ligand>
        <name>Zn(2+)</name>
        <dbReference type="ChEBI" id="CHEBI:29105"/>
        <label>2</label>
        <note>catalytic</note>
    </ligand>
</feature>
<keyword evidence="11" id="KW-1185">Reference proteome</keyword>
<dbReference type="PANTHER" id="PTHR10201:SF259">
    <property type="entry name" value="MATRIXIN PROTEIN"/>
    <property type="match status" value="1"/>
</dbReference>
<dbReference type="EMBL" id="OY731399">
    <property type="protein sequence ID" value="CAJ1931585.1"/>
    <property type="molecule type" value="Genomic_DNA"/>
</dbReference>
<keyword evidence="2" id="KW-0645">Protease</keyword>
<protein>
    <recommendedName>
        <fullName evidence="9">Peptidase metallopeptidase domain-containing protein</fullName>
    </recommendedName>
</protein>
<feature type="binding site" evidence="6">
    <location>
        <position position="278"/>
    </location>
    <ligand>
        <name>Zn(2+)</name>
        <dbReference type="ChEBI" id="CHEBI:29105"/>
        <label>2</label>
        <note>catalytic</note>
    </ligand>
</feature>
<dbReference type="InterPro" id="IPR002477">
    <property type="entry name" value="Peptidoglycan-bd-like"/>
</dbReference>
<feature type="transmembrane region" description="Helical" evidence="7">
    <location>
        <begin position="329"/>
        <end position="350"/>
    </location>
</feature>
<evidence type="ECO:0000256" key="5">
    <source>
        <dbReference type="ARBA" id="ARBA00022833"/>
    </source>
</evidence>
<reference evidence="10" key="1">
    <citation type="submission" date="2023-10" db="EMBL/GenBank/DDBJ databases">
        <authorList>
            <person name="Domelevo Entfellner J.-B."/>
        </authorList>
    </citation>
    <scope>NUCLEOTIDE SEQUENCE</scope>
</reference>
<sequence>MKPNLSAFLLFLLFFDQSLSAKAGLLPPKGIPNGFKWPKGNPFKSKWVGDILDAIIQQNLPAQPPNAPPVQIKGLSRIKDYFSNFSYLQSEQIDDYLDQKTESAIKRYQQYFNLQVNGYLTNETLQLISRPRCAVPDMSFDYDFTQNVSWPKAGNRWFQKRNLTYAFLLASQIPDNTTKVFGEAFTQWAHATGFLNFTKATTYDDADIKIGFYNISAVVDYDAFGVSFIREKPPSNVKTGEIHLDGSIYWALPSENDSLSWKDGVLDLESVAMHQIGHLLGLDHSSMNDSVMYPYILPSQQRKVDLSNSDKNNIMNQNANVNSGDGGCLGVLLMTIISLGFTYVLLGYYVSSYVSHLHVCLCRGFVSWV</sequence>
<dbReference type="SMART" id="SM00235">
    <property type="entry name" value="ZnMc"/>
    <property type="match status" value="1"/>
</dbReference>
<keyword evidence="5 6" id="KW-0862">Zinc</keyword>
<dbReference type="GO" id="GO:0030198">
    <property type="term" value="P:extracellular matrix organization"/>
    <property type="evidence" value="ECO:0007669"/>
    <property type="project" value="TreeGrafter"/>
</dbReference>
<dbReference type="Pfam" id="PF01471">
    <property type="entry name" value="PG_binding_1"/>
    <property type="match status" value="1"/>
</dbReference>
<evidence type="ECO:0000259" key="9">
    <source>
        <dbReference type="SMART" id="SM00235"/>
    </source>
</evidence>
<feature type="binding site" evidence="6">
    <location>
        <position position="245"/>
    </location>
    <ligand>
        <name>Ca(2+)</name>
        <dbReference type="ChEBI" id="CHEBI:29108"/>
        <label>3</label>
    </ligand>
</feature>
<feature type="chain" id="PRO_5041743499" description="Peptidase metallopeptidase domain-containing protein" evidence="8">
    <location>
        <begin position="21"/>
        <end position="369"/>
    </location>
</feature>
<comment type="similarity">
    <text evidence="1">Belongs to the peptidase M10A family. Matrix metalloproteinases (MMPs) subfamily.</text>
</comment>
<feature type="binding site" evidence="6">
    <location>
        <position position="222"/>
    </location>
    <ligand>
        <name>Ca(2+)</name>
        <dbReference type="ChEBI" id="CHEBI:29108"/>
        <label>3</label>
    </ligand>
</feature>
<dbReference type="GO" id="GO:0008270">
    <property type="term" value="F:zinc ion binding"/>
    <property type="evidence" value="ECO:0007669"/>
    <property type="project" value="InterPro"/>
</dbReference>
<dbReference type="Gene3D" id="3.40.390.10">
    <property type="entry name" value="Collagenase (Catalytic Domain)"/>
    <property type="match status" value="1"/>
</dbReference>
<comment type="cofactor">
    <cofactor evidence="6">
        <name>Zn(2+)</name>
        <dbReference type="ChEBI" id="CHEBI:29105"/>
    </cofactor>
    <text evidence="6">Binds 2 Zn(2+) ions per subunit.</text>
</comment>
<dbReference type="InterPro" id="IPR024079">
    <property type="entry name" value="MetalloPept_cat_dom_sf"/>
</dbReference>
<accession>A0AA86VCG3</accession>
<keyword evidence="7" id="KW-0472">Membrane</keyword>
<feature type="signal peptide" evidence="8">
    <location>
        <begin position="1"/>
        <end position="20"/>
    </location>
</feature>
<dbReference type="PRINTS" id="PR00138">
    <property type="entry name" value="MATRIXIN"/>
</dbReference>
<keyword evidence="7" id="KW-1133">Transmembrane helix</keyword>
<evidence type="ECO:0000256" key="3">
    <source>
        <dbReference type="ARBA" id="ARBA00022723"/>
    </source>
</evidence>
<proteinExistence type="inferred from homology"/>
<evidence type="ECO:0000256" key="2">
    <source>
        <dbReference type="ARBA" id="ARBA00022670"/>
    </source>
</evidence>
<evidence type="ECO:0000256" key="4">
    <source>
        <dbReference type="ARBA" id="ARBA00022801"/>
    </source>
</evidence>
<dbReference type="GO" id="GO:0006508">
    <property type="term" value="P:proteolysis"/>
    <property type="evidence" value="ECO:0007669"/>
    <property type="project" value="UniProtKB-KW"/>
</dbReference>
<dbReference type="FunFam" id="3.40.390.10:FF:000058">
    <property type="entry name" value="Metalloendoproteinase 5-MMP"/>
    <property type="match status" value="1"/>
</dbReference>
<dbReference type="AlphaFoldDB" id="A0AA86VCG3"/>
<keyword evidence="7" id="KW-0812">Transmembrane</keyword>
<gene>
    <name evidence="10" type="ORF">AYBTSS11_LOCUS5337</name>
</gene>
<dbReference type="InterPro" id="IPR001818">
    <property type="entry name" value="Pept_M10_metallopeptidase"/>
</dbReference>
<dbReference type="InterPro" id="IPR021190">
    <property type="entry name" value="Pept_M10A"/>
</dbReference>
<evidence type="ECO:0000313" key="10">
    <source>
        <dbReference type="EMBL" id="CAJ1931585.1"/>
    </source>
</evidence>
<evidence type="ECO:0000256" key="7">
    <source>
        <dbReference type="SAM" id="Phobius"/>
    </source>
</evidence>
<keyword evidence="3 6" id="KW-0479">Metal-binding</keyword>
<feature type="binding site" evidence="6">
    <location>
        <position position="207"/>
    </location>
    <ligand>
        <name>Ca(2+)</name>
        <dbReference type="ChEBI" id="CHEBI:29108"/>
        <label>2</label>
    </ligand>
</feature>
<dbReference type="InterPro" id="IPR006026">
    <property type="entry name" value="Peptidase_Metallo"/>
</dbReference>
<feature type="binding site" evidence="6">
    <location>
        <position position="284"/>
    </location>
    <ligand>
        <name>Zn(2+)</name>
        <dbReference type="ChEBI" id="CHEBI:29105"/>
        <label>2</label>
        <note>catalytic</note>
    </ligand>
</feature>
<dbReference type="GO" id="GO:0031012">
    <property type="term" value="C:extracellular matrix"/>
    <property type="evidence" value="ECO:0007669"/>
    <property type="project" value="InterPro"/>
</dbReference>
<keyword evidence="6" id="KW-0106">Calcium</keyword>
<dbReference type="Proteomes" id="UP001189624">
    <property type="component" value="Chromosome 2"/>
</dbReference>
<feature type="binding site" evidence="6">
    <location>
        <position position="292"/>
    </location>
    <ligand>
        <name>Zn(2+)</name>
        <dbReference type="ChEBI" id="CHEBI:29105"/>
        <label>2</label>
        <note>catalytic</note>
    </ligand>
</feature>
<dbReference type="PANTHER" id="PTHR10201">
    <property type="entry name" value="MATRIX METALLOPROTEINASE"/>
    <property type="match status" value="1"/>
</dbReference>
<dbReference type="SUPFAM" id="SSF55486">
    <property type="entry name" value="Metalloproteases ('zincins'), catalytic domain"/>
    <property type="match status" value="1"/>
</dbReference>
<feature type="binding site" evidence="6">
    <location>
        <position position="274"/>
    </location>
    <ligand>
        <name>Zn(2+)</name>
        <dbReference type="ChEBI" id="CHEBI:29105"/>
        <label>2</label>
        <note>catalytic</note>
    </ligand>
</feature>
<dbReference type="GO" id="GO:0030574">
    <property type="term" value="P:collagen catabolic process"/>
    <property type="evidence" value="ECO:0007669"/>
    <property type="project" value="TreeGrafter"/>
</dbReference>
<feature type="domain" description="Peptidase metallopeptidase" evidence="9">
    <location>
        <begin position="153"/>
        <end position="323"/>
    </location>
</feature>
<feature type="binding site" evidence="6">
    <location>
        <position position="243"/>
    </location>
    <ligand>
        <name>Zn(2+)</name>
        <dbReference type="ChEBI" id="CHEBI:29105"/>
        <label>1</label>
    </ligand>
</feature>
<name>A0AA86VCG3_9FABA</name>
<keyword evidence="4" id="KW-0378">Hydrolase</keyword>
<comment type="cofactor">
    <cofactor evidence="6">
        <name>Ca(2+)</name>
        <dbReference type="ChEBI" id="CHEBI:29108"/>
    </cofactor>
    <text evidence="6">Can bind about 5 Ca(2+) ions per subunit.</text>
</comment>
<organism evidence="10 11">
    <name type="scientific">Sphenostylis stenocarpa</name>
    <dbReference type="NCBI Taxonomy" id="92480"/>
    <lineage>
        <taxon>Eukaryota</taxon>
        <taxon>Viridiplantae</taxon>
        <taxon>Streptophyta</taxon>
        <taxon>Embryophyta</taxon>
        <taxon>Tracheophyta</taxon>
        <taxon>Spermatophyta</taxon>
        <taxon>Magnoliopsida</taxon>
        <taxon>eudicotyledons</taxon>
        <taxon>Gunneridae</taxon>
        <taxon>Pentapetalae</taxon>
        <taxon>rosids</taxon>
        <taxon>fabids</taxon>
        <taxon>Fabales</taxon>
        <taxon>Fabaceae</taxon>
        <taxon>Papilionoideae</taxon>
        <taxon>50 kb inversion clade</taxon>
        <taxon>NPAAA clade</taxon>
        <taxon>indigoferoid/millettioid clade</taxon>
        <taxon>Phaseoleae</taxon>
        <taxon>Sphenostylis</taxon>
    </lineage>
</organism>
<evidence type="ECO:0000313" key="11">
    <source>
        <dbReference type="Proteomes" id="UP001189624"/>
    </source>
</evidence>
<dbReference type="Pfam" id="PF00413">
    <property type="entry name" value="Peptidase_M10"/>
    <property type="match status" value="1"/>
</dbReference>
<dbReference type="Gramene" id="rna-AYBTSS11_LOCUS5337">
    <property type="protein sequence ID" value="CAJ1931585.1"/>
    <property type="gene ID" value="gene-AYBTSS11_LOCUS5337"/>
</dbReference>
<dbReference type="GO" id="GO:0004222">
    <property type="term" value="F:metalloendopeptidase activity"/>
    <property type="evidence" value="ECO:0007669"/>
    <property type="project" value="InterPro"/>
</dbReference>
<evidence type="ECO:0000256" key="6">
    <source>
        <dbReference type="PIRSR" id="PIRSR621190-2"/>
    </source>
</evidence>
<evidence type="ECO:0000256" key="1">
    <source>
        <dbReference type="ARBA" id="ARBA00009614"/>
    </source>
</evidence>
<evidence type="ECO:0000256" key="8">
    <source>
        <dbReference type="SAM" id="SignalP"/>
    </source>
</evidence>